<evidence type="ECO:0000313" key="3">
    <source>
        <dbReference type="Proteomes" id="UP001303046"/>
    </source>
</evidence>
<keyword evidence="3" id="KW-1185">Reference proteome</keyword>
<reference evidence="2 3" key="1">
    <citation type="submission" date="2023-08" db="EMBL/GenBank/DDBJ databases">
        <title>A Necator americanus chromosomal reference genome.</title>
        <authorList>
            <person name="Ilik V."/>
            <person name="Petrzelkova K.J."/>
            <person name="Pardy F."/>
            <person name="Fuh T."/>
            <person name="Niatou-Singa F.S."/>
            <person name="Gouil Q."/>
            <person name="Baker L."/>
            <person name="Ritchie M.E."/>
            <person name="Jex A.R."/>
            <person name="Gazzola D."/>
            <person name="Li H."/>
            <person name="Toshio Fujiwara R."/>
            <person name="Zhan B."/>
            <person name="Aroian R.V."/>
            <person name="Pafco B."/>
            <person name="Schwarz E.M."/>
        </authorList>
    </citation>
    <scope>NUCLEOTIDE SEQUENCE [LARGE SCALE GENOMIC DNA]</scope>
    <source>
        <strain evidence="2 3">Aroian</strain>
        <tissue evidence="2">Whole animal</tissue>
    </source>
</reference>
<organism evidence="2 3">
    <name type="scientific">Necator americanus</name>
    <name type="common">Human hookworm</name>
    <dbReference type="NCBI Taxonomy" id="51031"/>
    <lineage>
        <taxon>Eukaryota</taxon>
        <taxon>Metazoa</taxon>
        <taxon>Ecdysozoa</taxon>
        <taxon>Nematoda</taxon>
        <taxon>Chromadorea</taxon>
        <taxon>Rhabditida</taxon>
        <taxon>Rhabditina</taxon>
        <taxon>Rhabditomorpha</taxon>
        <taxon>Strongyloidea</taxon>
        <taxon>Ancylostomatidae</taxon>
        <taxon>Bunostominae</taxon>
        <taxon>Necator</taxon>
    </lineage>
</organism>
<dbReference type="InterPro" id="IPR005312">
    <property type="entry name" value="DUF1759"/>
</dbReference>
<accession>A0ABR1BVS8</accession>
<protein>
    <submittedName>
        <fullName evidence="2">Uncharacterized protein</fullName>
    </submittedName>
</protein>
<feature type="coiled-coil region" evidence="1">
    <location>
        <begin position="173"/>
        <end position="207"/>
    </location>
</feature>
<keyword evidence="1" id="KW-0175">Coiled coil</keyword>
<dbReference type="Pfam" id="PF03564">
    <property type="entry name" value="DUF1759"/>
    <property type="match status" value="1"/>
</dbReference>
<evidence type="ECO:0000313" key="2">
    <source>
        <dbReference type="EMBL" id="KAK6729515.1"/>
    </source>
</evidence>
<dbReference type="EMBL" id="JAVFWL010000001">
    <property type="protein sequence ID" value="KAK6729515.1"/>
    <property type="molecule type" value="Genomic_DNA"/>
</dbReference>
<evidence type="ECO:0000256" key="1">
    <source>
        <dbReference type="SAM" id="Coils"/>
    </source>
</evidence>
<comment type="caution">
    <text evidence="2">The sequence shown here is derived from an EMBL/GenBank/DDBJ whole genome shotgun (WGS) entry which is preliminary data.</text>
</comment>
<name>A0ABR1BVS8_NECAM</name>
<dbReference type="Proteomes" id="UP001303046">
    <property type="component" value="Unassembled WGS sequence"/>
</dbReference>
<proteinExistence type="predicted"/>
<gene>
    <name evidence="2" type="primary">Necator_chrI.g2646</name>
    <name evidence="2" type="ORF">RB195_006518</name>
</gene>
<sequence>MQFDPTMDDNSLKTIRRRIRRVKVALVTEASKLENVLENYGNAADNLDMETPSISDIMSRVKTDIEAVQGLLDWTRKVVTNQKRLQQDFDSSQNYDQPITECPRSKADTNPNSEIQWTNLGMGNFWRWFDHSVHSRNIDGLFKLNYLLDALQGDANKSVKQFEVSGNTYPLVIEHLKEKYSDKQALVDQLLHKFTSTKAKRERLEEQKMFCEQLHSIISQSHFKGEHIDNTFLQKELLAKFSMDTQRHILRQKARDENENTWNTMMLLSAVKEYVKSELKIIRQVEQYQTNSTREQNHHRRQSKDTSKINTKLRPVACFHCGHLFFHALTKAITPKC</sequence>